<dbReference type="RefSeq" id="WP_105046401.1">
    <property type="nucleotide sequence ID" value="NZ_CP150662.1"/>
</dbReference>
<dbReference type="SUPFAM" id="SSF55729">
    <property type="entry name" value="Acyl-CoA N-acyltransferases (Nat)"/>
    <property type="match status" value="1"/>
</dbReference>
<sequence length="402" mass="47249">MQKTAITLLNYQTKNFNHSFFSRIDAISIEIWEDLDCENNRYFHRNFLKSVEKNHPEIDFYYQILFDNNKKACAIFSIQIIDFEINSIKNNFRLLIKKIQKVTNKIPFLPSSRPFKILIVGNTFISGEHGFFIKETLDKKLVLKEFSKAILQFSNSQSQLQIDAILCKDFKYESLSSTSVFEKFQFKRFSVEPNLVMEINENWKNFNDYLSALKTKFRIKAKKALQQSSELKLIEISPENCEHQLIKMTELYQKVSSNAGFNLANFNVATYKDLKQAFGENYLLQSYWIDDKMVGFLSGMITNNSLDAHFVGIDYSLNKQYAIYQRMLYDYIKIAIDKNLKFVNFGRTASEIKSSVGAIPQDLTIYFRHKKRITNRILHLFLQRVQPTAFQQKFPFKNTETI</sequence>
<evidence type="ECO:0000313" key="1">
    <source>
        <dbReference type="EMBL" id="PQJ75262.1"/>
    </source>
</evidence>
<dbReference type="Proteomes" id="UP000237608">
    <property type="component" value="Unassembled WGS sequence"/>
</dbReference>
<dbReference type="GO" id="GO:0016740">
    <property type="term" value="F:transferase activity"/>
    <property type="evidence" value="ECO:0007669"/>
    <property type="project" value="UniProtKB-KW"/>
</dbReference>
<accession>A0A2S7WDB2</accession>
<keyword evidence="1" id="KW-0808">Transferase</keyword>
<reference evidence="1 2" key="1">
    <citation type="submission" date="2016-12" db="EMBL/GenBank/DDBJ databases">
        <title>Trade-off between light-utilization and light-protection in marine flavobacteria.</title>
        <authorList>
            <person name="Kumagai Y."/>
            <person name="Yoshizawa S."/>
            <person name="Kogure K."/>
            <person name="Iwasaki W."/>
        </authorList>
    </citation>
    <scope>NUCLEOTIDE SEQUENCE [LARGE SCALE GENOMIC DNA]</scope>
    <source>
        <strain evidence="1 2">KCTC 22729</strain>
    </source>
</reference>
<name>A0A2S7WDB2_9FLAO</name>
<comment type="caution">
    <text evidence="1">The sequence shown here is derived from an EMBL/GenBank/DDBJ whole genome shotgun (WGS) entry which is preliminary data.</text>
</comment>
<proteinExistence type="predicted"/>
<keyword evidence="2" id="KW-1185">Reference proteome</keyword>
<gene>
    <name evidence="1" type="ORF">BTO13_08385</name>
</gene>
<dbReference type="OrthoDB" id="240921at2"/>
<evidence type="ECO:0000313" key="2">
    <source>
        <dbReference type="Proteomes" id="UP000237608"/>
    </source>
</evidence>
<organism evidence="1 2">
    <name type="scientific">Polaribacter gangjinensis</name>
    <dbReference type="NCBI Taxonomy" id="574710"/>
    <lineage>
        <taxon>Bacteria</taxon>
        <taxon>Pseudomonadati</taxon>
        <taxon>Bacteroidota</taxon>
        <taxon>Flavobacteriia</taxon>
        <taxon>Flavobacteriales</taxon>
        <taxon>Flavobacteriaceae</taxon>
    </lineage>
</organism>
<dbReference type="InterPro" id="IPR016181">
    <property type="entry name" value="Acyl_CoA_acyltransferase"/>
</dbReference>
<dbReference type="EMBL" id="MSCL01000001">
    <property type="protein sequence ID" value="PQJ75262.1"/>
    <property type="molecule type" value="Genomic_DNA"/>
</dbReference>
<protein>
    <submittedName>
        <fullName evidence="1">GNAT family N-acetyltransferase</fullName>
    </submittedName>
</protein>
<dbReference type="AlphaFoldDB" id="A0A2S7WDB2"/>